<dbReference type="NCBIfam" id="TIGR01499">
    <property type="entry name" value="folC"/>
    <property type="match status" value="1"/>
</dbReference>
<comment type="catalytic activity">
    <reaction evidence="22">
        <text>7,8-dihydropteroate + L-glutamate + ATP = 7,8-dihydrofolate + ADP + phosphate + H(+)</text>
        <dbReference type="Rhea" id="RHEA:23584"/>
        <dbReference type="ChEBI" id="CHEBI:15378"/>
        <dbReference type="ChEBI" id="CHEBI:17839"/>
        <dbReference type="ChEBI" id="CHEBI:29985"/>
        <dbReference type="ChEBI" id="CHEBI:30616"/>
        <dbReference type="ChEBI" id="CHEBI:43474"/>
        <dbReference type="ChEBI" id="CHEBI:57451"/>
        <dbReference type="ChEBI" id="CHEBI:456216"/>
        <dbReference type="EC" id="6.3.2.12"/>
    </reaction>
</comment>
<dbReference type="PIRSF" id="PIRSF001563">
    <property type="entry name" value="Folylpolyglu_synth"/>
    <property type="match status" value="1"/>
</dbReference>
<evidence type="ECO:0000256" key="21">
    <source>
        <dbReference type="ARBA" id="ARBA00049035"/>
    </source>
</evidence>
<dbReference type="InterPro" id="IPR001645">
    <property type="entry name" value="Folylpolyglutamate_synth"/>
</dbReference>
<evidence type="ECO:0000313" key="27">
    <source>
        <dbReference type="Proteomes" id="UP000293433"/>
    </source>
</evidence>
<evidence type="ECO:0000256" key="10">
    <source>
        <dbReference type="ARBA" id="ARBA00022598"/>
    </source>
</evidence>
<evidence type="ECO:0000256" key="7">
    <source>
        <dbReference type="ARBA" id="ARBA00013023"/>
    </source>
</evidence>
<evidence type="ECO:0000259" key="24">
    <source>
        <dbReference type="Pfam" id="PF02875"/>
    </source>
</evidence>
<comment type="catalytic activity">
    <reaction evidence="21">
        <text>(6R)-5,10-methylenetetrahydrofolyl-(gamma-L-Glu)(n) + L-glutamate + ATP = (6R)-5,10-methylenetetrahydrofolyl-(gamma-L-Glu)(n+1) + ADP + phosphate + H(+)</text>
        <dbReference type="Rhea" id="RHEA:51912"/>
        <dbReference type="Rhea" id="RHEA-COMP:13257"/>
        <dbReference type="Rhea" id="RHEA-COMP:13258"/>
        <dbReference type="ChEBI" id="CHEBI:15378"/>
        <dbReference type="ChEBI" id="CHEBI:29985"/>
        <dbReference type="ChEBI" id="CHEBI:30616"/>
        <dbReference type="ChEBI" id="CHEBI:43474"/>
        <dbReference type="ChEBI" id="CHEBI:136572"/>
        <dbReference type="ChEBI" id="CHEBI:456216"/>
        <dbReference type="EC" id="6.3.2.17"/>
    </reaction>
</comment>
<evidence type="ECO:0000256" key="14">
    <source>
        <dbReference type="ARBA" id="ARBA00022842"/>
    </source>
</evidence>
<evidence type="ECO:0000313" key="26">
    <source>
        <dbReference type="EMBL" id="RZS58303.1"/>
    </source>
</evidence>
<organism evidence="26 27">
    <name type="scientific">Sphaerotilus mobilis</name>
    <dbReference type="NCBI Taxonomy" id="47994"/>
    <lineage>
        <taxon>Bacteria</taxon>
        <taxon>Pseudomonadati</taxon>
        <taxon>Pseudomonadota</taxon>
        <taxon>Betaproteobacteria</taxon>
        <taxon>Burkholderiales</taxon>
        <taxon>Sphaerotilaceae</taxon>
        <taxon>Sphaerotilus</taxon>
    </lineage>
</organism>
<dbReference type="GO" id="GO:0046654">
    <property type="term" value="P:tetrahydrofolate biosynthetic process"/>
    <property type="evidence" value="ECO:0007669"/>
    <property type="project" value="UniProtKB-UniPathway"/>
</dbReference>
<dbReference type="GO" id="GO:0005524">
    <property type="term" value="F:ATP binding"/>
    <property type="evidence" value="ECO:0007669"/>
    <property type="project" value="UniProtKB-KW"/>
</dbReference>
<gene>
    <name evidence="26" type="ORF">EV685_0592</name>
</gene>
<dbReference type="GO" id="GO:0008841">
    <property type="term" value="F:dihydrofolate synthase activity"/>
    <property type="evidence" value="ECO:0007669"/>
    <property type="project" value="UniProtKB-EC"/>
</dbReference>
<evidence type="ECO:0000256" key="13">
    <source>
        <dbReference type="ARBA" id="ARBA00022840"/>
    </source>
</evidence>
<comment type="subunit">
    <text evidence="6">Monomer.</text>
</comment>
<comment type="catalytic activity">
    <reaction evidence="19">
        <text>(6S)-5,6,7,8-tetrahydrofolyl-(gamma-L-Glu)(n) + L-glutamate + ATP = (6S)-5,6,7,8-tetrahydrofolyl-(gamma-L-Glu)(n+1) + ADP + phosphate + H(+)</text>
        <dbReference type="Rhea" id="RHEA:10580"/>
        <dbReference type="Rhea" id="RHEA-COMP:14738"/>
        <dbReference type="Rhea" id="RHEA-COMP:14740"/>
        <dbReference type="ChEBI" id="CHEBI:15378"/>
        <dbReference type="ChEBI" id="CHEBI:29985"/>
        <dbReference type="ChEBI" id="CHEBI:30616"/>
        <dbReference type="ChEBI" id="CHEBI:43474"/>
        <dbReference type="ChEBI" id="CHEBI:141005"/>
        <dbReference type="ChEBI" id="CHEBI:456216"/>
        <dbReference type="EC" id="6.3.2.17"/>
    </reaction>
</comment>
<dbReference type="PANTHER" id="PTHR11136">
    <property type="entry name" value="FOLYLPOLYGLUTAMATE SYNTHASE-RELATED"/>
    <property type="match status" value="1"/>
</dbReference>
<accession>A0A4Q7LV46</accession>
<evidence type="ECO:0000256" key="12">
    <source>
        <dbReference type="ARBA" id="ARBA00022741"/>
    </source>
</evidence>
<dbReference type="EC" id="6.3.2.12" evidence="7"/>
<name>A0A4Q7LV46_9BURK</name>
<comment type="similarity">
    <text evidence="5 23">Belongs to the folylpolyglutamate synthase family.</text>
</comment>
<dbReference type="NCBIfam" id="NF008101">
    <property type="entry name" value="PRK10846.1"/>
    <property type="match status" value="1"/>
</dbReference>
<keyword evidence="13 23" id="KW-0067">ATP-binding</keyword>
<dbReference type="InterPro" id="IPR013221">
    <property type="entry name" value="Mur_ligase_cen"/>
</dbReference>
<evidence type="ECO:0000256" key="2">
    <source>
        <dbReference type="ARBA" id="ARBA00002714"/>
    </source>
</evidence>
<dbReference type="Pfam" id="PF02875">
    <property type="entry name" value="Mur_ligase_C"/>
    <property type="match status" value="1"/>
</dbReference>
<dbReference type="AlphaFoldDB" id="A0A4Q7LV46"/>
<dbReference type="GO" id="GO:0046656">
    <property type="term" value="P:folic acid biosynthetic process"/>
    <property type="evidence" value="ECO:0007669"/>
    <property type="project" value="UniProtKB-KW"/>
</dbReference>
<evidence type="ECO:0000256" key="19">
    <source>
        <dbReference type="ARBA" id="ARBA00047493"/>
    </source>
</evidence>
<dbReference type="UniPathway" id="UPA00077">
    <property type="reaction ID" value="UER00157"/>
</dbReference>
<dbReference type="EC" id="6.3.2.17" evidence="8"/>
<keyword evidence="14" id="KW-0460">Magnesium</keyword>
<keyword evidence="15" id="KW-0289">Folate biosynthesis</keyword>
<evidence type="ECO:0000256" key="9">
    <source>
        <dbReference type="ARBA" id="ARBA00019357"/>
    </source>
</evidence>
<dbReference type="GO" id="GO:0004326">
    <property type="term" value="F:tetrahydrofolylpolyglutamate synthase activity"/>
    <property type="evidence" value="ECO:0007669"/>
    <property type="project" value="UniProtKB-EC"/>
</dbReference>
<keyword evidence="12 23" id="KW-0547">Nucleotide-binding</keyword>
<feature type="domain" description="Mur ligase C-terminal" evidence="24">
    <location>
        <begin position="285"/>
        <end position="417"/>
    </location>
</feature>
<comment type="caution">
    <text evidence="26">The sequence shown here is derived from an EMBL/GenBank/DDBJ whole genome shotgun (WGS) entry which is preliminary data.</text>
</comment>
<evidence type="ECO:0000256" key="5">
    <source>
        <dbReference type="ARBA" id="ARBA00008276"/>
    </source>
</evidence>
<feature type="domain" description="Mur ligase central" evidence="25">
    <location>
        <begin position="45"/>
        <end position="187"/>
    </location>
</feature>
<evidence type="ECO:0000256" key="15">
    <source>
        <dbReference type="ARBA" id="ARBA00022909"/>
    </source>
</evidence>
<dbReference type="SUPFAM" id="SSF53244">
    <property type="entry name" value="MurD-like peptide ligases, peptide-binding domain"/>
    <property type="match status" value="1"/>
</dbReference>
<comment type="catalytic activity">
    <reaction evidence="20">
        <text>10-formyltetrahydrofolyl-(gamma-L-Glu)(n) + L-glutamate + ATP = 10-formyltetrahydrofolyl-(gamma-L-Glu)(n+1) + ADP + phosphate + H(+)</text>
        <dbReference type="Rhea" id="RHEA:51904"/>
        <dbReference type="Rhea" id="RHEA-COMP:13088"/>
        <dbReference type="Rhea" id="RHEA-COMP:14300"/>
        <dbReference type="ChEBI" id="CHEBI:15378"/>
        <dbReference type="ChEBI" id="CHEBI:29985"/>
        <dbReference type="ChEBI" id="CHEBI:30616"/>
        <dbReference type="ChEBI" id="CHEBI:43474"/>
        <dbReference type="ChEBI" id="CHEBI:134413"/>
        <dbReference type="ChEBI" id="CHEBI:456216"/>
        <dbReference type="EC" id="6.3.2.17"/>
    </reaction>
</comment>
<evidence type="ECO:0000259" key="25">
    <source>
        <dbReference type="Pfam" id="PF08245"/>
    </source>
</evidence>
<dbReference type="SUPFAM" id="SSF53623">
    <property type="entry name" value="MurD-like peptide ligases, catalytic domain"/>
    <property type="match status" value="1"/>
</dbReference>
<dbReference type="InterPro" id="IPR036565">
    <property type="entry name" value="Mur-like_cat_sf"/>
</dbReference>
<evidence type="ECO:0000256" key="23">
    <source>
        <dbReference type="PIRNR" id="PIRNR001563"/>
    </source>
</evidence>
<evidence type="ECO:0000256" key="17">
    <source>
        <dbReference type="ARBA" id="ARBA00030592"/>
    </source>
</evidence>
<dbReference type="Pfam" id="PF08245">
    <property type="entry name" value="Mur_ligase_M"/>
    <property type="match status" value="1"/>
</dbReference>
<dbReference type="Proteomes" id="UP000293433">
    <property type="component" value="Unassembled WGS sequence"/>
</dbReference>
<comment type="pathway">
    <text evidence="3">Cofactor biosynthesis; tetrahydrofolate biosynthesis; 7,8-dihydrofolate from 2-amino-4-hydroxy-6-hydroxymethyl-7,8-dihydropteridine diphosphate and 4-aminobenzoate: step 2/2.</text>
</comment>
<evidence type="ECO:0000256" key="1">
    <source>
        <dbReference type="ARBA" id="ARBA00001946"/>
    </source>
</evidence>
<comment type="cofactor">
    <cofactor evidence="1">
        <name>Mg(2+)</name>
        <dbReference type="ChEBI" id="CHEBI:18420"/>
    </cofactor>
</comment>
<evidence type="ECO:0000256" key="16">
    <source>
        <dbReference type="ARBA" id="ARBA00030048"/>
    </source>
</evidence>
<dbReference type="RefSeq" id="WP_130480459.1">
    <property type="nucleotide sequence ID" value="NZ_SGWV01000007.1"/>
</dbReference>
<dbReference type="Gene3D" id="3.40.1190.10">
    <property type="entry name" value="Mur-like, catalytic domain"/>
    <property type="match status" value="1"/>
</dbReference>
<sequence length="437" mass="46669">MYRTLAEWLSHCERLHPRTIDLTLERVATVARRLDLRFDVPVFTVAGTNGKGSTCAMLEAILTQAGYRVGVYTSPHLVHFEERLRVNGDIVRADALLPDFEAVEAARDGGALTYFEFTTLALLRHLSALPLDAVVLEVGLGGRLDAVNVIDADCAVITSIDLDHMDFLGPDRESIGREKAGVMRAGRPAIVSDPQPPASLLAHAADLGVDLWCFGRDFNYAGDRQQWSWSGRGRRYNAMAYPALRGANQLLNATGVLAALDAMRQQLPVPAQAVRNGLAMVELPGRFQIVPGQPTLVLDVAHNPHAAAVLARNLDQMAYHPRTHVVLGAMADKDIAGLLQPLLPLVDSWHCTDLPTARAARAVHVAAAVEAARAAHPASSAPLPVATITCHPDPSTALAAAIAAADPVDRIVVFGSFYTVGGVIEAGVPRLGSAHLG</sequence>
<keyword evidence="27" id="KW-1185">Reference proteome</keyword>
<dbReference type="FunFam" id="3.40.1190.10:FF:000004">
    <property type="entry name" value="Dihydrofolate synthase/folylpolyglutamate synthase"/>
    <property type="match status" value="1"/>
</dbReference>
<keyword evidence="10 23" id="KW-0436">Ligase</keyword>
<evidence type="ECO:0000256" key="18">
    <source>
        <dbReference type="ARBA" id="ARBA00032510"/>
    </source>
</evidence>
<dbReference type="OrthoDB" id="9809356at2"/>
<dbReference type="InterPro" id="IPR036615">
    <property type="entry name" value="Mur_ligase_C_dom_sf"/>
</dbReference>
<dbReference type="InterPro" id="IPR004101">
    <property type="entry name" value="Mur_ligase_C"/>
</dbReference>
<protein>
    <recommendedName>
        <fullName evidence="9">Dihydrofolate synthase/folylpolyglutamate synthase</fullName>
        <ecNumber evidence="7">6.3.2.12</ecNumber>
        <ecNumber evidence="8">6.3.2.17</ecNumber>
    </recommendedName>
    <alternativeName>
        <fullName evidence="18">Folylpoly-gamma-glutamate synthetase-dihydrofolate synthetase</fullName>
    </alternativeName>
    <alternativeName>
        <fullName evidence="16">Folylpolyglutamate synthetase</fullName>
    </alternativeName>
    <alternativeName>
        <fullName evidence="17">Tetrahydrofolylpolyglutamate synthase</fullName>
    </alternativeName>
</protein>
<reference evidence="26 27" key="1">
    <citation type="submission" date="2019-02" db="EMBL/GenBank/DDBJ databases">
        <title>Genomic Encyclopedia of Type Strains, Phase IV (KMG-IV): sequencing the most valuable type-strain genomes for metagenomic binning, comparative biology and taxonomic classification.</title>
        <authorList>
            <person name="Goeker M."/>
        </authorList>
    </citation>
    <scope>NUCLEOTIDE SEQUENCE [LARGE SCALE GENOMIC DNA]</scope>
    <source>
        <strain evidence="26 27">DSM 10617</strain>
    </source>
</reference>
<proteinExistence type="inferred from homology"/>
<keyword evidence="11" id="KW-0479">Metal-binding</keyword>
<evidence type="ECO:0000256" key="11">
    <source>
        <dbReference type="ARBA" id="ARBA00022723"/>
    </source>
</evidence>
<evidence type="ECO:0000256" key="4">
    <source>
        <dbReference type="ARBA" id="ARBA00005150"/>
    </source>
</evidence>
<evidence type="ECO:0000256" key="6">
    <source>
        <dbReference type="ARBA" id="ARBA00011245"/>
    </source>
</evidence>
<dbReference type="GO" id="GO:0046872">
    <property type="term" value="F:metal ion binding"/>
    <property type="evidence" value="ECO:0007669"/>
    <property type="project" value="UniProtKB-KW"/>
</dbReference>
<dbReference type="EMBL" id="SGWV01000007">
    <property type="protein sequence ID" value="RZS58303.1"/>
    <property type="molecule type" value="Genomic_DNA"/>
</dbReference>
<comment type="pathway">
    <text evidence="4">Cofactor biosynthesis; tetrahydrofolylpolyglutamate biosynthesis.</text>
</comment>
<evidence type="ECO:0000256" key="22">
    <source>
        <dbReference type="ARBA" id="ARBA00049161"/>
    </source>
</evidence>
<evidence type="ECO:0000256" key="3">
    <source>
        <dbReference type="ARBA" id="ARBA00004799"/>
    </source>
</evidence>
<dbReference type="Gene3D" id="3.90.190.20">
    <property type="entry name" value="Mur ligase, C-terminal domain"/>
    <property type="match status" value="1"/>
</dbReference>
<dbReference type="GO" id="GO:0005737">
    <property type="term" value="C:cytoplasm"/>
    <property type="evidence" value="ECO:0007669"/>
    <property type="project" value="TreeGrafter"/>
</dbReference>
<evidence type="ECO:0000256" key="20">
    <source>
        <dbReference type="ARBA" id="ARBA00047808"/>
    </source>
</evidence>
<comment type="function">
    <text evidence="2">Functions in two distinct reactions of the de novo folate biosynthetic pathway. Catalyzes the addition of a glutamate residue to dihydropteroate (7,8-dihydropteroate or H2Pte) to form dihydrofolate (7,8-dihydrofolate monoglutamate or H2Pte-Glu). Also catalyzes successive additions of L-glutamate to tetrahydrofolate or 10-formyltetrahydrofolate or 5,10-methylenetetrahydrofolate, leading to folylpolyglutamate derivatives.</text>
</comment>
<evidence type="ECO:0000256" key="8">
    <source>
        <dbReference type="ARBA" id="ARBA00013025"/>
    </source>
</evidence>
<dbReference type="PANTHER" id="PTHR11136:SF0">
    <property type="entry name" value="DIHYDROFOLATE SYNTHETASE-RELATED"/>
    <property type="match status" value="1"/>
</dbReference>